<dbReference type="PANTHER" id="PTHR13101:SF1">
    <property type="entry name" value="PHOSPHOMEVALONATE KINASE"/>
    <property type="match status" value="1"/>
</dbReference>
<evidence type="ECO:0000256" key="1">
    <source>
        <dbReference type="ARBA" id="ARBA00004514"/>
    </source>
</evidence>
<keyword evidence="5" id="KW-0444">Lipid biosynthesis</keyword>
<evidence type="ECO:0000256" key="10">
    <source>
        <dbReference type="ARBA" id="ARBA00022778"/>
    </source>
</evidence>
<dbReference type="EMBL" id="OU893334">
    <property type="protein sequence ID" value="CAH0758032.1"/>
    <property type="molecule type" value="Genomic_DNA"/>
</dbReference>
<evidence type="ECO:0000256" key="18">
    <source>
        <dbReference type="PIRSR" id="PIRSR036639-1"/>
    </source>
</evidence>
<dbReference type="GO" id="GO:0005524">
    <property type="term" value="F:ATP binding"/>
    <property type="evidence" value="ECO:0007669"/>
    <property type="project" value="UniProtKB-KW"/>
</dbReference>
<dbReference type="GO" id="GO:0004631">
    <property type="term" value="F:phosphomevalonate kinase activity"/>
    <property type="evidence" value="ECO:0007669"/>
    <property type="project" value="UniProtKB-EC"/>
</dbReference>
<evidence type="ECO:0000313" key="19">
    <source>
        <dbReference type="EMBL" id="CAH0758032.1"/>
    </source>
</evidence>
<evidence type="ECO:0000313" key="20">
    <source>
        <dbReference type="Proteomes" id="UP001153714"/>
    </source>
</evidence>
<dbReference type="PANTHER" id="PTHR13101">
    <property type="entry name" value="PHOSPHOMEVALONATE KINASE"/>
    <property type="match status" value="1"/>
</dbReference>
<dbReference type="InterPro" id="IPR027417">
    <property type="entry name" value="P-loop_NTPase"/>
</dbReference>
<comment type="subcellular location">
    <subcellularLocation>
        <location evidence="1">Cytoplasm</location>
        <location evidence="1">Cytosol</location>
    </subcellularLocation>
</comment>
<keyword evidence="14" id="KW-0443">Lipid metabolism</keyword>
<evidence type="ECO:0000256" key="8">
    <source>
        <dbReference type="ARBA" id="ARBA00022741"/>
    </source>
</evidence>
<evidence type="ECO:0000256" key="4">
    <source>
        <dbReference type="ARBA" id="ARBA00022490"/>
    </source>
</evidence>
<evidence type="ECO:0000256" key="9">
    <source>
        <dbReference type="ARBA" id="ARBA00022777"/>
    </source>
</evidence>
<dbReference type="PIRSF" id="PIRSF036639">
    <property type="entry name" value="PMK_anim"/>
    <property type="match status" value="1"/>
</dbReference>
<dbReference type="EC" id="2.7.4.2" evidence="3"/>
<proteinExistence type="predicted"/>
<feature type="binding site" evidence="18">
    <location>
        <begin position="12"/>
        <end position="18"/>
    </location>
    <ligand>
        <name>ATP</name>
        <dbReference type="ChEBI" id="CHEBI:30616"/>
    </ligand>
</feature>
<dbReference type="GO" id="GO:0019287">
    <property type="term" value="P:isopentenyl diphosphate biosynthetic process, mevalonate pathway"/>
    <property type="evidence" value="ECO:0007669"/>
    <property type="project" value="TreeGrafter"/>
</dbReference>
<keyword evidence="6" id="KW-0153">Cholesterol metabolism</keyword>
<organism evidence="19 20">
    <name type="scientific">Diatraea saccharalis</name>
    <name type="common">sugarcane borer</name>
    <dbReference type="NCBI Taxonomy" id="40085"/>
    <lineage>
        <taxon>Eukaryota</taxon>
        <taxon>Metazoa</taxon>
        <taxon>Ecdysozoa</taxon>
        <taxon>Arthropoda</taxon>
        <taxon>Hexapoda</taxon>
        <taxon>Insecta</taxon>
        <taxon>Pterygota</taxon>
        <taxon>Neoptera</taxon>
        <taxon>Endopterygota</taxon>
        <taxon>Lepidoptera</taxon>
        <taxon>Glossata</taxon>
        <taxon>Ditrysia</taxon>
        <taxon>Pyraloidea</taxon>
        <taxon>Crambidae</taxon>
        <taxon>Crambinae</taxon>
        <taxon>Diatraea</taxon>
    </lineage>
</organism>
<dbReference type="FunFam" id="3.40.50.300:FF:001026">
    <property type="entry name" value="Phosphomevalonate kinase"/>
    <property type="match status" value="1"/>
</dbReference>
<keyword evidence="13" id="KW-0756">Sterol biosynthesis</keyword>
<dbReference type="GO" id="GO:0006695">
    <property type="term" value="P:cholesterol biosynthetic process"/>
    <property type="evidence" value="ECO:0007669"/>
    <property type="project" value="UniProtKB-KW"/>
</dbReference>
<keyword evidence="16" id="KW-0753">Steroid metabolism</keyword>
<comment type="pathway">
    <text evidence="2">Isoprenoid biosynthesis; isopentenyl diphosphate biosynthesis via mevalonate pathway; isopentenyl diphosphate from (R)-mevalonate: step 2/3.</text>
</comment>
<name>A0A9P0G220_9NEOP</name>
<evidence type="ECO:0000256" key="2">
    <source>
        <dbReference type="ARBA" id="ARBA00005017"/>
    </source>
</evidence>
<evidence type="ECO:0000256" key="15">
    <source>
        <dbReference type="ARBA" id="ARBA00023166"/>
    </source>
</evidence>
<keyword evidence="20" id="KW-1185">Reference proteome</keyword>
<keyword evidence="8 18" id="KW-0547">Nucleotide-binding</keyword>
<keyword evidence="10" id="KW-0152">Cholesterol biosynthesis</keyword>
<keyword evidence="11 18" id="KW-0067">ATP-binding</keyword>
<evidence type="ECO:0000256" key="12">
    <source>
        <dbReference type="ARBA" id="ARBA00022955"/>
    </source>
</evidence>
<dbReference type="Gene3D" id="3.40.50.300">
    <property type="entry name" value="P-loop containing nucleotide triphosphate hydrolases"/>
    <property type="match status" value="1"/>
</dbReference>
<protein>
    <recommendedName>
        <fullName evidence="17">Phosphomevalonate kinase</fullName>
        <ecNumber evidence="3">2.7.4.2</ecNumber>
    </recommendedName>
</protein>
<dbReference type="Proteomes" id="UP001153714">
    <property type="component" value="Chromosome 3"/>
</dbReference>
<feature type="binding site" evidence="18">
    <location>
        <position position="175"/>
    </location>
    <ligand>
        <name>ATP</name>
        <dbReference type="ChEBI" id="CHEBI:30616"/>
    </ligand>
</feature>
<gene>
    <name evidence="19" type="ORF">DIATSA_LOCUS8518</name>
</gene>
<evidence type="ECO:0000256" key="14">
    <source>
        <dbReference type="ARBA" id="ARBA00023098"/>
    </source>
</evidence>
<dbReference type="SUPFAM" id="SSF52540">
    <property type="entry name" value="P-loop containing nucleoside triphosphate hydrolases"/>
    <property type="match status" value="1"/>
</dbReference>
<evidence type="ECO:0000256" key="11">
    <source>
        <dbReference type="ARBA" id="ARBA00022840"/>
    </source>
</evidence>
<evidence type="ECO:0000256" key="5">
    <source>
        <dbReference type="ARBA" id="ARBA00022516"/>
    </source>
</evidence>
<evidence type="ECO:0000256" key="6">
    <source>
        <dbReference type="ARBA" id="ARBA00022548"/>
    </source>
</evidence>
<feature type="binding site" evidence="18">
    <location>
        <position position="136"/>
    </location>
    <ligand>
        <name>ATP</name>
        <dbReference type="ChEBI" id="CHEBI:30616"/>
    </ligand>
</feature>
<keyword evidence="15" id="KW-1207">Sterol metabolism</keyword>
<keyword evidence="4" id="KW-0963">Cytoplasm</keyword>
<keyword evidence="9" id="KW-0418">Kinase</keyword>
<dbReference type="GO" id="GO:0005829">
    <property type="term" value="C:cytosol"/>
    <property type="evidence" value="ECO:0007669"/>
    <property type="project" value="UniProtKB-SubCell"/>
</dbReference>
<dbReference type="NCBIfam" id="TIGR01223">
    <property type="entry name" value="Pmev_kin_anim"/>
    <property type="match status" value="1"/>
</dbReference>
<dbReference type="InterPro" id="IPR005919">
    <property type="entry name" value="Pmev_kin_anim"/>
</dbReference>
<keyword evidence="12" id="KW-0752">Steroid biosynthesis</keyword>
<dbReference type="Pfam" id="PF04275">
    <property type="entry name" value="P-mevalo_kinase"/>
    <property type="match status" value="1"/>
</dbReference>
<evidence type="ECO:0000256" key="17">
    <source>
        <dbReference type="ARBA" id="ARBA00034549"/>
    </source>
</evidence>
<evidence type="ECO:0000256" key="16">
    <source>
        <dbReference type="ARBA" id="ARBA00023221"/>
    </source>
</evidence>
<dbReference type="OrthoDB" id="2401875at2759"/>
<reference evidence="19" key="2">
    <citation type="submission" date="2022-10" db="EMBL/GenBank/DDBJ databases">
        <authorList>
            <consortium name="ENA_rothamsted_submissions"/>
            <consortium name="culmorum"/>
            <person name="King R."/>
        </authorList>
    </citation>
    <scope>NUCLEOTIDE SEQUENCE</scope>
</reference>
<reference evidence="19" key="1">
    <citation type="submission" date="2021-12" db="EMBL/GenBank/DDBJ databases">
        <authorList>
            <person name="King R."/>
        </authorList>
    </citation>
    <scope>NUCLEOTIDE SEQUENCE</scope>
</reference>
<evidence type="ECO:0000256" key="3">
    <source>
        <dbReference type="ARBA" id="ARBA00012958"/>
    </source>
</evidence>
<evidence type="ECO:0000256" key="7">
    <source>
        <dbReference type="ARBA" id="ARBA00022679"/>
    </source>
</evidence>
<evidence type="ECO:0000256" key="13">
    <source>
        <dbReference type="ARBA" id="ARBA00023011"/>
    </source>
</evidence>
<sequence length="187" mass="22114">MSPRVVLLFSGKRKSGKDYLTDHLQQLLKDKCEIIKISAPIKHYWAKQNNLNFNELLSNSDYKELHRLEMIRWSDSIREKDYGYFCRQACKDAKEKPIWIVSDIRRKTDIRWFKDTYKDLVRTIHIEADEETRKSRGFHYKDGVDNVASECDLDDFHDWDLVINNGEGGLKLQDQMDSILALCKNLL</sequence>
<keyword evidence="7" id="KW-0808">Transferase</keyword>
<dbReference type="AlphaFoldDB" id="A0A9P0G220"/>
<accession>A0A9P0G220</accession>
<feature type="binding site" evidence="18">
    <location>
        <position position="165"/>
    </location>
    <ligand>
        <name>substrate</name>
    </ligand>
</feature>